<dbReference type="InterPro" id="IPR039093">
    <property type="entry name" value="XRP2"/>
</dbReference>
<reference evidence="4" key="1">
    <citation type="submission" date="2023-01" db="EMBL/GenBank/DDBJ databases">
        <title>Metagenome sequencing of chrysophaentin producing Chrysophaeum taylorii.</title>
        <authorList>
            <person name="Davison J."/>
            <person name="Bewley C."/>
        </authorList>
    </citation>
    <scope>NUCLEOTIDE SEQUENCE</scope>
    <source>
        <strain evidence="4">NIES-1699</strain>
    </source>
</reference>
<dbReference type="GO" id="GO:1990075">
    <property type="term" value="C:periciliary membrane compartment"/>
    <property type="evidence" value="ECO:0007669"/>
    <property type="project" value="TreeGrafter"/>
</dbReference>
<dbReference type="AlphaFoldDB" id="A0AAD7UMT2"/>
<dbReference type="InterPro" id="IPR017901">
    <property type="entry name" value="C-CAP_CF_C-like"/>
</dbReference>
<evidence type="ECO:0000256" key="2">
    <source>
        <dbReference type="ARBA" id="ARBA00022741"/>
    </source>
</evidence>
<sequence>MPQFVATDGTVFTTRKAYRQYEFKTQYTFQKRSGERLAKEPGSIAGQPFDVADLAECQVVLADHTDQIQIDDCVSCRIFIGACSESVFVRNCKDCTFHVAAKQLRLRDCSLCTFSLYSQTEPVIETSSEITFSPFAGGYLQQRDDMASARLDPEANFWWGVFDFNDEMKTGKNFVVNEEPMEPWWPLGECEQKDAQRAVEEHSNVSAPPPTEPPQNEIDASWEPVCIGICYSPLLLGLQYRERSSTELLRVDMLLGDIAVDDDATTIIDRLADQYHDYLDFKTKLSKKQVVRLVEMLLTRHRCGNFAASKHAARMYGKFAMEGDGRIKA</sequence>
<comment type="similarity">
    <text evidence="1">Belongs to the TBCC family.</text>
</comment>
<feature type="domain" description="C-CAP/cofactor C-like" evidence="3">
    <location>
        <begin position="14"/>
        <end position="153"/>
    </location>
</feature>
<dbReference type="Proteomes" id="UP001230188">
    <property type="component" value="Unassembled WGS sequence"/>
</dbReference>
<dbReference type="GO" id="GO:0006892">
    <property type="term" value="P:post-Golgi vesicle-mediated transport"/>
    <property type="evidence" value="ECO:0007669"/>
    <property type="project" value="TreeGrafter"/>
</dbReference>
<dbReference type="Pfam" id="PF07986">
    <property type="entry name" value="TBCC"/>
    <property type="match status" value="1"/>
</dbReference>
<dbReference type="PANTHER" id="PTHR15440">
    <property type="entry name" value="XRP2 PROTEIN"/>
    <property type="match status" value="1"/>
</dbReference>
<accession>A0AAD7UMT2</accession>
<dbReference type="PANTHER" id="PTHR15440:SF0">
    <property type="entry name" value="PROTEIN XRP2"/>
    <property type="match status" value="1"/>
</dbReference>
<evidence type="ECO:0000313" key="4">
    <source>
        <dbReference type="EMBL" id="KAJ8613124.1"/>
    </source>
</evidence>
<dbReference type="GO" id="GO:0000166">
    <property type="term" value="F:nucleotide binding"/>
    <property type="evidence" value="ECO:0007669"/>
    <property type="project" value="UniProtKB-KW"/>
</dbReference>
<protein>
    <recommendedName>
        <fullName evidence="3">C-CAP/cofactor C-like domain-containing protein</fullName>
    </recommendedName>
</protein>
<dbReference type="InterPro" id="IPR012945">
    <property type="entry name" value="Tubulin-bd_cofactor_C_dom"/>
</dbReference>
<dbReference type="SMART" id="SM00673">
    <property type="entry name" value="CARP"/>
    <property type="match status" value="2"/>
</dbReference>
<comment type="caution">
    <text evidence="4">The sequence shown here is derived from an EMBL/GenBank/DDBJ whole genome shotgun (WGS) entry which is preliminary data.</text>
</comment>
<evidence type="ECO:0000313" key="5">
    <source>
        <dbReference type="Proteomes" id="UP001230188"/>
    </source>
</evidence>
<dbReference type="EMBL" id="JAQMWT010000036">
    <property type="protein sequence ID" value="KAJ8613124.1"/>
    <property type="molecule type" value="Genomic_DNA"/>
</dbReference>
<dbReference type="Gene3D" id="2.160.20.70">
    <property type="match status" value="1"/>
</dbReference>
<dbReference type="InterPro" id="IPR006599">
    <property type="entry name" value="CARP_motif"/>
</dbReference>
<dbReference type="GO" id="GO:0005929">
    <property type="term" value="C:cilium"/>
    <property type="evidence" value="ECO:0007669"/>
    <property type="project" value="TreeGrafter"/>
</dbReference>
<keyword evidence="5" id="KW-1185">Reference proteome</keyword>
<name>A0AAD7UMT2_9STRA</name>
<dbReference type="InterPro" id="IPR016098">
    <property type="entry name" value="CAP/MinC_C"/>
</dbReference>
<keyword evidence="2" id="KW-0547">Nucleotide-binding</keyword>
<evidence type="ECO:0000259" key="3">
    <source>
        <dbReference type="PROSITE" id="PS51329"/>
    </source>
</evidence>
<dbReference type="PROSITE" id="PS51329">
    <property type="entry name" value="C_CAP_COFACTOR_C"/>
    <property type="match status" value="1"/>
</dbReference>
<evidence type="ECO:0000256" key="1">
    <source>
        <dbReference type="ARBA" id="ARBA00008848"/>
    </source>
</evidence>
<proteinExistence type="inferred from homology"/>
<gene>
    <name evidence="4" type="ORF">CTAYLR_004813</name>
</gene>
<dbReference type="GO" id="GO:0005096">
    <property type="term" value="F:GTPase activator activity"/>
    <property type="evidence" value="ECO:0007669"/>
    <property type="project" value="InterPro"/>
</dbReference>
<organism evidence="4 5">
    <name type="scientific">Chrysophaeum taylorii</name>
    <dbReference type="NCBI Taxonomy" id="2483200"/>
    <lineage>
        <taxon>Eukaryota</taxon>
        <taxon>Sar</taxon>
        <taxon>Stramenopiles</taxon>
        <taxon>Ochrophyta</taxon>
        <taxon>Pelagophyceae</taxon>
        <taxon>Pelagomonadales</taxon>
        <taxon>Pelagomonadaceae</taxon>
        <taxon>Chrysophaeum</taxon>
    </lineage>
</organism>